<dbReference type="InterPro" id="IPR007474">
    <property type="entry name" value="ApaG_domain"/>
</dbReference>
<dbReference type="STRING" id="404433.BTW07_14130"/>
<evidence type="ECO:0000256" key="1">
    <source>
        <dbReference type="ARBA" id="ARBA00017693"/>
    </source>
</evidence>
<protein>
    <recommendedName>
        <fullName evidence="1 2">Protein ApaG</fullName>
    </recommendedName>
</protein>
<evidence type="ECO:0000313" key="5">
    <source>
        <dbReference type="Proteomes" id="UP000186878"/>
    </source>
</evidence>
<dbReference type="HAMAP" id="MF_00791">
    <property type="entry name" value="ApaG"/>
    <property type="match status" value="1"/>
</dbReference>
<dbReference type="OrthoDB" id="9795226at2"/>
<dbReference type="AlphaFoldDB" id="A0A1Q8SPU6"/>
<feature type="domain" description="ApaG" evidence="3">
    <location>
        <begin position="2"/>
        <end position="127"/>
    </location>
</feature>
<dbReference type="InterPro" id="IPR023065">
    <property type="entry name" value="Uncharacterised_ApaG"/>
</dbReference>
<dbReference type="InterPro" id="IPR036767">
    <property type="entry name" value="ApaG_sf"/>
</dbReference>
<dbReference type="PANTHER" id="PTHR47191">
    <property type="entry name" value="OS05G0170800 PROTEIN"/>
    <property type="match status" value="1"/>
</dbReference>
<gene>
    <name evidence="2" type="primary">apaG</name>
    <name evidence="4" type="ORF">BTW07_14130</name>
</gene>
<dbReference type="RefSeq" id="WP_075570823.1">
    <property type="nucleotide sequence ID" value="NZ_MSDO01000021.1"/>
</dbReference>
<keyword evidence="5" id="KW-1185">Reference proteome</keyword>
<reference evidence="4 5" key="1">
    <citation type="submission" date="2016-12" db="EMBL/GenBank/DDBJ databases">
        <title>Draft genome sequences of strains Salinicola socius SMB35, Salinicola sp. MH3R3-1 and Chromohalobacter sp. SMB17 from the Verkhnekamsk potash mining region of Russia.</title>
        <authorList>
            <person name="Mavrodi D.V."/>
            <person name="Olsson B.E."/>
            <person name="Korsakova E.S."/>
            <person name="Pyankova A."/>
            <person name="Mavrodi O.V."/>
            <person name="Plotnikova E.G."/>
        </authorList>
    </citation>
    <scope>NUCLEOTIDE SEQUENCE [LARGE SCALE GENOMIC DNA]</scope>
    <source>
        <strain evidence="4 5">SMB35</strain>
    </source>
</reference>
<sequence>MSETAPVITVDVEPSFREDESSPNDKRFVFSYTVTVHNRSDHSVQLLSRYWKITQGHGKVQEVRGNGVVGKQPTITAGHSFRYTSRAVIECPVGVMQGSYTCIDLSSQASFDVAIAPFRLAGPNQVH</sequence>
<evidence type="ECO:0000313" key="4">
    <source>
        <dbReference type="EMBL" id="OLO03478.1"/>
    </source>
</evidence>
<evidence type="ECO:0000259" key="3">
    <source>
        <dbReference type="PROSITE" id="PS51087"/>
    </source>
</evidence>
<organism evidence="4 5">
    <name type="scientific">Salinicola socius</name>
    <dbReference type="NCBI Taxonomy" id="404433"/>
    <lineage>
        <taxon>Bacteria</taxon>
        <taxon>Pseudomonadati</taxon>
        <taxon>Pseudomonadota</taxon>
        <taxon>Gammaproteobacteria</taxon>
        <taxon>Oceanospirillales</taxon>
        <taxon>Halomonadaceae</taxon>
        <taxon>Salinicola</taxon>
    </lineage>
</organism>
<dbReference type="Pfam" id="PF04379">
    <property type="entry name" value="DUF525"/>
    <property type="match status" value="1"/>
</dbReference>
<dbReference type="Proteomes" id="UP000186878">
    <property type="component" value="Unassembled WGS sequence"/>
</dbReference>
<dbReference type="NCBIfam" id="NF003967">
    <property type="entry name" value="PRK05461.1"/>
    <property type="match status" value="1"/>
</dbReference>
<dbReference type="PROSITE" id="PS51087">
    <property type="entry name" value="APAG"/>
    <property type="match status" value="1"/>
</dbReference>
<dbReference type="Gene3D" id="2.60.40.1470">
    <property type="entry name" value="ApaG domain"/>
    <property type="match status" value="1"/>
</dbReference>
<name>A0A1Q8SPU6_9GAMM</name>
<dbReference type="EMBL" id="MSDO01000021">
    <property type="protein sequence ID" value="OLO03478.1"/>
    <property type="molecule type" value="Genomic_DNA"/>
</dbReference>
<evidence type="ECO:0000256" key="2">
    <source>
        <dbReference type="HAMAP-Rule" id="MF_00791"/>
    </source>
</evidence>
<proteinExistence type="inferred from homology"/>
<comment type="caution">
    <text evidence="4">The sequence shown here is derived from an EMBL/GenBank/DDBJ whole genome shotgun (WGS) entry which is preliminary data.</text>
</comment>
<dbReference type="InterPro" id="IPR050718">
    <property type="entry name" value="ApaG-like"/>
</dbReference>
<dbReference type="SUPFAM" id="SSF110069">
    <property type="entry name" value="ApaG-like"/>
    <property type="match status" value="1"/>
</dbReference>
<accession>A0A1Q8SPU6</accession>
<dbReference type="PANTHER" id="PTHR47191:SF2">
    <property type="entry name" value="OS05G0170800 PROTEIN"/>
    <property type="match status" value="1"/>
</dbReference>